<organism evidence="1 2">
    <name type="scientific">Basidiobolus ranarum</name>
    <dbReference type="NCBI Taxonomy" id="34480"/>
    <lineage>
        <taxon>Eukaryota</taxon>
        <taxon>Fungi</taxon>
        <taxon>Fungi incertae sedis</taxon>
        <taxon>Zoopagomycota</taxon>
        <taxon>Entomophthoromycotina</taxon>
        <taxon>Basidiobolomycetes</taxon>
        <taxon>Basidiobolales</taxon>
        <taxon>Basidiobolaceae</taxon>
        <taxon>Basidiobolus</taxon>
    </lineage>
</organism>
<evidence type="ECO:0000313" key="2">
    <source>
        <dbReference type="Proteomes" id="UP001479436"/>
    </source>
</evidence>
<dbReference type="Proteomes" id="UP001479436">
    <property type="component" value="Unassembled WGS sequence"/>
</dbReference>
<accession>A0ABR2VUZ9</accession>
<keyword evidence="2" id="KW-1185">Reference proteome</keyword>
<gene>
    <name evidence="1" type="ORF">K7432_011066</name>
</gene>
<feature type="non-terminal residue" evidence="1">
    <location>
        <position position="136"/>
    </location>
</feature>
<dbReference type="EMBL" id="JASJQH010007694">
    <property type="protein sequence ID" value="KAK9702809.1"/>
    <property type="molecule type" value="Genomic_DNA"/>
</dbReference>
<reference evidence="1 2" key="1">
    <citation type="submission" date="2023-04" db="EMBL/GenBank/DDBJ databases">
        <title>Genome of Basidiobolus ranarum AG-B5.</title>
        <authorList>
            <person name="Stajich J.E."/>
            <person name="Carter-House D."/>
            <person name="Gryganskyi A."/>
        </authorList>
    </citation>
    <scope>NUCLEOTIDE SEQUENCE [LARGE SCALE GENOMIC DNA]</scope>
    <source>
        <strain evidence="1 2">AG-B5</strain>
    </source>
</reference>
<name>A0ABR2VUZ9_9FUNG</name>
<sequence>MKRPLLLFLTAGYFFLISLGTEFILCIGKVRYDTKHIGGIEIFKVINVSSLPPSQVPARIPTSTIGINLPNPSPVTFNPTTSNSSCPEGTHDCGFFKCVTEPGCPLDCHFYDKEQSCSAIRLNGVGCIWQKRRCFR</sequence>
<evidence type="ECO:0000313" key="1">
    <source>
        <dbReference type="EMBL" id="KAK9702809.1"/>
    </source>
</evidence>
<proteinExistence type="predicted"/>
<comment type="caution">
    <text evidence="1">The sequence shown here is derived from an EMBL/GenBank/DDBJ whole genome shotgun (WGS) entry which is preliminary data.</text>
</comment>
<protein>
    <submittedName>
        <fullName evidence="1">Uncharacterized protein</fullName>
    </submittedName>
</protein>